<evidence type="ECO:0000313" key="3">
    <source>
        <dbReference type="EMBL" id="CAH1426453.1"/>
    </source>
</evidence>
<protein>
    <recommendedName>
        <fullName evidence="5">F-box domain-containing protein</fullName>
    </recommendedName>
</protein>
<dbReference type="InterPro" id="IPR036047">
    <property type="entry name" value="F-box-like_dom_sf"/>
</dbReference>
<dbReference type="InterPro" id="IPR011044">
    <property type="entry name" value="Quino_amine_DH_bsu"/>
</dbReference>
<evidence type="ECO:0008006" key="5">
    <source>
        <dbReference type="Google" id="ProtNLM"/>
    </source>
</evidence>
<dbReference type="SUPFAM" id="SSF81383">
    <property type="entry name" value="F-box domain"/>
    <property type="match status" value="1"/>
</dbReference>
<sequence length="379" mass="44612">MTEHHRPHKKITTELPPDILFCNILPRLPAESLHRFRYVSNKWHSIISSPEFINSHLHHITKNHRQNHHKLLLLSTTTPCNVHTIDCESPENGLSPRRPFPIKVSPENMTIITSCNGLVCVGITKRNYDDNYSDLILWNPLTGDYKKLSKSHSRKECYYGLYYSDSYDDYRLLCVTLHHRAYIYSLKSDSWRKLDSYTSHLKRITCLISESWGECIVHNDKVYFLKQGKRRTMGHLSNSIIRFDTKTEKFRKIVIPCFGVGRRDCLNFTLLHNDRDIYLCVIYKENSVEVSAKLWRMDGDGDWTEIISYPILPSLYCFQKPVHLMRNGNWITYCLHSGCHVYKLDPERRINEMSYSNYDDEFDIPPTGKYIETLVSPNW</sequence>
<dbReference type="Pfam" id="PF07734">
    <property type="entry name" value="FBA_1"/>
    <property type="match status" value="1"/>
</dbReference>
<dbReference type="NCBIfam" id="TIGR01640">
    <property type="entry name" value="F_box_assoc_1"/>
    <property type="match status" value="1"/>
</dbReference>
<dbReference type="PANTHER" id="PTHR31672">
    <property type="entry name" value="BNACNNG10540D PROTEIN"/>
    <property type="match status" value="1"/>
</dbReference>
<comment type="caution">
    <text evidence="3">The sequence shown here is derived from an EMBL/GenBank/DDBJ whole genome shotgun (WGS) entry which is preliminary data.</text>
</comment>
<accession>A0AAU9MP50</accession>
<feature type="domain" description="F-box associated beta-propeller type 1" evidence="2">
    <location>
        <begin position="106"/>
        <end position="315"/>
    </location>
</feature>
<dbReference type="SUPFAM" id="SSF50969">
    <property type="entry name" value="YVTN repeat-like/Quinoprotein amine dehydrogenase"/>
    <property type="match status" value="1"/>
</dbReference>
<proteinExistence type="predicted"/>
<dbReference type="Gene3D" id="1.20.1280.50">
    <property type="match status" value="1"/>
</dbReference>
<evidence type="ECO:0000313" key="4">
    <source>
        <dbReference type="Proteomes" id="UP001157418"/>
    </source>
</evidence>
<dbReference type="Gene3D" id="2.120.10.80">
    <property type="entry name" value="Kelch-type beta propeller"/>
    <property type="match status" value="1"/>
</dbReference>
<dbReference type="PANTHER" id="PTHR31672:SF13">
    <property type="entry name" value="F-BOX PROTEIN CPR30-LIKE"/>
    <property type="match status" value="1"/>
</dbReference>
<dbReference type="EMBL" id="CAKMRJ010002223">
    <property type="protein sequence ID" value="CAH1426453.1"/>
    <property type="molecule type" value="Genomic_DNA"/>
</dbReference>
<evidence type="ECO:0000259" key="1">
    <source>
        <dbReference type="Pfam" id="PF00646"/>
    </source>
</evidence>
<dbReference type="Pfam" id="PF00646">
    <property type="entry name" value="F-box"/>
    <property type="match status" value="1"/>
</dbReference>
<keyword evidence="4" id="KW-1185">Reference proteome</keyword>
<dbReference type="InterPro" id="IPR006527">
    <property type="entry name" value="F-box-assoc_dom_typ1"/>
</dbReference>
<name>A0AAU9MP50_9ASTR</name>
<dbReference type="InterPro" id="IPR001810">
    <property type="entry name" value="F-box_dom"/>
</dbReference>
<dbReference type="InterPro" id="IPR017451">
    <property type="entry name" value="F-box-assoc_interact_dom"/>
</dbReference>
<evidence type="ECO:0000259" key="2">
    <source>
        <dbReference type="Pfam" id="PF07734"/>
    </source>
</evidence>
<dbReference type="AlphaFoldDB" id="A0AAU9MP50"/>
<dbReference type="InterPro" id="IPR050796">
    <property type="entry name" value="SCF_F-box_component"/>
</dbReference>
<organism evidence="3 4">
    <name type="scientific">Lactuca virosa</name>
    <dbReference type="NCBI Taxonomy" id="75947"/>
    <lineage>
        <taxon>Eukaryota</taxon>
        <taxon>Viridiplantae</taxon>
        <taxon>Streptophyta</taxon>
        <taxon>Embryophyta</taxon>
        <taxon>Tracheophyta</taxon>
        <taxon>Spermatophyta</taxon>
        <taxon>Magnoliopsida</taxon>
        <taxon>eudicotyledons</taxon>
        <taxon>Gunneridae</taxon>
        <taxon>Pentapetalae</taxon>
        <taxon>asterids</taxon>
        <taxon>campanulids</taxon>
        <taxon>Asterales</taxon>
        <taxon>Asteraceae</taxon>
        <taxon>Cichorioideae</taxon>
        <taxon>Cichorieae</taxon>
        <taxon>Lactucinae</taxon>
        <taxon>Lactuca</taxon>
    </lineage>
</organism>
<feature type="domain" description="F-box" evidence="1">
    <location>
        <begin position="15"/>
        <end position="52"/>
    </location>
</feature>
<gene>
    <name evidence="3" type="ORF">LVIROSA_LOCUS13529</name>
</gene>
<dbReference type="Proteomes" id="UP001157418">
    <property type="component" value="Unassembled WGS sequence"/>
</dbReference>
<dbReference type="InterPro" id="IPR015915">
    <property type="entry name" value="Kelch-typ_b-propeller"/>
</dbReference>
<reference evidence="3 4" key="1">
    <citation type="submission" date="2022-01" db="EMBL/GenBank/DDBJ databases">
        <authorList>
            <person name="Xiong W."/>
            <person name="Schranz E."/>
        </authorList>
    </citation>
    <scope>NUCLEOTIDE SEQUENCE [LARGE SCALE GENOMIC DNA]</scope>
</reference>